<evidence type="ECO:0000313" key="2">
    <source>
        <dbReference type="EMBL" id="CAD6243079.1"/>
    </source>
</evidence>
<organism evidence="2 3">
    <name type="scientific">Miscanthus lutarioriparius</name>
    <dbReference type="NCBI Taxonomy" id="422564"/>
    <lineage>
        <taxon>Eukaryota</taxon>
        <taxon>Viridiplantae</taxon>
        <taxon>Streptophyta</taxon>
        <taxon>Embryophyta</taxon>
        <taxon>Tracheophyta</taxon>
        <taxon>Spermatophyta</taxon>
        <taxon>Magnoliopsida</taxon>
        <taxon>Liliopsida</taxon>
        <taxon>Poales</taxon>
        <taxon>Poaceae</taxon>
        <taxon>PACMAD clade</taxon>
        <taxon>Panicoideae</taxon>
        <taxon>Andropogonodae</taxon>
        <taxon>Andropogoneae</taxon>
        <taxon>Saccharinae</taxon>
        <taxon>Miscanthus</taxon>
    </lineage>
</organism>
<protein>
    <submittedName>
        <fullName evidence="2">Uncharacterized protein</fullName>
    </submittedName>
</protein>
<sequence>MEDACGRTTAAVTSCWGRFGVAVLWRRLRRMTWTRRGYRTYVLGAGGLNYDPLSYSQNFDDGKVCECEPDFLARYALAQLAGLPGQAEAPSNPSPRPAQVSGMKSHGGKGQPKSLAAAFLAFARTSGGGEDAR</sequence>
<gene>
    <name evidence="2" type="ORF">NCGR_LOCUS28371</name>
</gene>
<dbReference type="Proteomes" id="UP000604825">
    <property type="component" value="Unassembled WGS sequence"/>
</dbReference>
<name>A0A811PLJ2_9POAL</name>
<feature type="region of interest" description="Disordered" evidence="1">
    <location>
        <begin position="85"/>
        <end position="112"/>
    </location>
</feature>
<evidence type="ECO:0000313" key="3">
    <source>
        <dbReference type="Proteomes" id="UP000604825"/>
    </source>
</evidence>
<proteinExistence type="predicted"/>
<comment type="caution">
    <text evidence="2">The sequence shown here is derived from an EMBL/GenBank/DDBJ whole genome shotgun (WGS) entry which is preliminary data.</text>
</comment>
<dbReference type="OrthoDB" id="689706at2759"/>
<keyword evidence="3" id="KW-1185">Reference proteome</keyword>
<accession>A0A811PLJ2</accession>
<dbReference type="AlphaFoldDB" id="A0A811PLJ2"/>
<dbReference type="EMBL" id="CAJGYO010000007">
    <property type="protein sequence ID" value="CAD6243079.1"/>
    <property type="molecule type" value="Genomic_DNA"/>
</dbReference>
<reference evidence="2" key="1">
    <citation type="submission" date="2020-10" db="EMBL/GenBank/DDBJ databases">
        <authorList>
            <person name="Han B."/>
            <person name="Lu T."/>
            <person name="Zhao Q."/>
            <person name="Huang X."/>
            <person name="Zhao Y."/>
        </authorList>
    </citation>
    <scope>NUCLEOTIDE SEQUENCE</scope>
</reference>
<evidence type="ECO:0000256" key="1">
    <source>
        <dbReference type="SAM" id="MobiDB-lite"/>
    </source>
</evidence>